<feature type="transmembrane region" description="Helical" evidence="1">
    <location>
        <begin position="311"/>
        <end position="329"/>
    </location>
</feature>
<proteinExistence type="predicted"/>
<dbReference type="Pfam" id="PF19528">
    <property type="entry name" value="DUF6056"/>
    <property type="match status" value="1"/>
</dbReference>
<feature type="transmembrane region" description="Helical" evidence="1">
    <location>
        <begin position="113"/>
        <end position="135"/>
    </location>
</feature>
<feature type="transmembrane region" description="Helical" evidence="1">
    <location>
        <begin position="198"/>
        <end position="223"/>
    </location>
</feature>
<feature type="transmembrane region" description="Helical" evidence="1">
    <location>
        <begin position="394"/>
        <end position="411"/>
    </location>
</feature>
<sequence>MKFFNSKAKVILSFLCLLFLSVMMMGILLLASQAMLNGALQRISEIKNIPLETIVNGISKEQPWSVKIKGYAQKFIAIGIFGLIFCILTAWFDKSKINKLLLNRIFTPQPLAIKYILSLTVLIFIFAFVLFISYYRQPLGDDVLYQFTNGHKLYLDDNNGEIGKQVTNVPLLIESMKGIYNFNGGRIMGFALIPLLSIFGQVFIASIAGLCFMFLIVLTMAIISGSFREALNHPMILLLLFLIIFYFNPSISFLLMWTMTSIYVISLILLIAYYFMFQKVFQFGKNKIKINILIVIVFNILGFFAGFTHEVYSFVFLTLVVFLTLKEIIQSKLPLNRIFCHTGLLFGTIACITAPGNFIRLINSHDSVPMANSFSNKLYGNIATNFRMLAGVEYISFLLILVVLFFIYFSYRYIDGNSFRFDFFMKNNAIDIFFLLFLIFIWSVFPYMGVWGTLLFVLWFTIVIFKNVLIYWIDKDKNLLLRIENSYIGAFLIVFIILMLTIVNFNWMRSMAKTTIERHHLISKAIKEKRSKVQVPSYEEICSNRFTINNYNNFANKENETIYYRKYFGVEMYAKQKNEEPKL</sequence>
<feature type="transmembrane region" description="Helical" evidence="1">
    <location>
        <begin position="230"/>
        <end position="248"/>
    </location>
</feature>
<dbReference type="Proteomes" id="UP000178417">
    <property type="component" value="Unassembled WGS sequence"/>
</dbReference>
<evidence type="ECO:0000313" key="2">
    <source>
        <dbReference type="EMBL" id="OGC22592.1"/>
    </source>
</evidence>
<feature type="transmembrane region" description="Helical" evidence="1">
    <location>
        <begin position="71"/>
        <end position="92"/>
    </location>
</feature>
<accession>A0A1F4SQ63</accession>
<feature type="transmembrane region" description="Helical" evidence="1">
    <location>
        <begin position="423"/>
        <end position="445"/>
    </location>
</feature>
<dbReference type="AlphaFoldDB" id="A0A1F4SQ63"/>
<reference evidence="2 3" key="1">
    <citation type="journal article" date="2016" name="Nat. Commun.">
        <title>Thousands of microbial genomes shed light on interconnected biogeochemical processes in an aquifer system.</title>
        <authorList>
            <person name="Anantharaman K."/>
            <person name="Brown C.T."/>
            <person name="Hug L.A."/>
            <person name="Sharon I."/>
            <person name="Castelle C.J."/>
            <person name="Probst A.J."/>
            <person name="Thomas B.C."/>
            <person name="Singh A."/>
            <person name="Wilkins M.J."/>
            <person name="Karaoz U."/>
            <person name="Brodie E.L."/>
            <person name="Williams K.H."/>
            <person name="Hubbard S.S."/>
            <person name="Banfield J.F."/>
        </authorList>
    </citation>
    <scope>NUCLEOTIDE SEQUENCE [LARGE SCALE GENOMIC DNA]</scope>
</reference>
<dbReference type="InterPro" id="IPR045691">
    <property type="entry name" value="DUF6056"/>
</dbReference>
<feature type="transmembrane region" description="Helical" evidence="1">
    <location>
        <begin position="451"/>
        <end position="473"/>
    </location>
</feature>
<feature type="transmembrane region" description="Helical" evidence="1">
    <location>
        <begin position="254"/>
        <end position="276"/>
    </location>
</feature>
<comment type="caution">
    <text evidence="2">The sequence shown here is derived from an EMBL/GenBank/DDBJ whole genome shotgun (WGS) entry which is preliminary data.</text>
</comment>
<evidence type="ECO:0000313" key="3">
    <source>
        <dbReference type="Proteomes" id="UP000178417"/>
    </source>
</evidence>
<feature type="transmembrane region" description="Helical" evidence="1">
    <location>
        <begin position="485"/>
        <end position="508"/>
    </location>
</feature>
<keyword evidence="1" id="KW-1133">Transmembrane helix</keyword>
<feature type="transmembrane region" description="Helical" evidence="1">
    <location>
        <begin position="338"/>
        <end position="359"/>
    </location>
</feature>
<keyword evidence="1" id="KW-0472">Membrane</keyword>
<evidence type="ECO:0000256" key="1">
    <source>
        <dbReference type="SAM" id="Phobius"/>
    </source>
</evidence>
<gene>
    <name evidence="2" type="ORF">A2310_07500</name>
</gene>
<organism evidence="2 3">
    <name type="scientific">candidate division WOR-1 bacterium RIFOXYB2_FULL_37_13</name>
    <dbReference type="NCBI Taxonomy" id="1802579"/>
    <lineage>
        <taxon>Bacteria</taxon>
        <taxon>Bacillati</taxon>
        <taxon>Saganbacteria</taxon>
    </lineage>
</organism>
<evidence type="ECO:0008006" key="4">
    <source>
        <dbReference type="Google" id="ProtNLM"/>
    </source>
</evidence>
<dbReference type="STRING" id="1802579.A2310_07500"/>
<name>A0A1F4SQ63_UNCSA</name>
<dbReference type="EMBL" id="MEUB01000027">
    <property type="protein sequence ID" value="OGC22592.1"/>
    <property type="molecule type" value="Genomic_DNA"/>
</dbReference>
<keyword evidence="1" id="KW-0812">Transmembrane</keyword>
<feature type="transmembrane region" description="Helical" evidence="1">
    <location>
        <begin position="288"/>
        <end position="305"/>
    </location>
</feature>
<protein>
    <recommendedName>
        <fullName evidence="4">Glycosyltransferase RgtA/B/C/D-like domain-containing protein</fullName>
    </recommendedName>
</protein>